<organism evidence="1 2">
    <name type="scientific">Allorhodopirellula heiligendammensis</name>
    <dbReference type="NCBI Taxonomy" id="2714739"/>
    <lineage>
        <taxon>Bacteria</taxon>
        <taxon>Pseudomonadati</taxon>
        <taxon>Planctomycetota</taxon>
        <taxon>Planctomycetia</taxon>
        <taxon>Pirellulales</taxon>
        <taxon>Pirellulaceae</taxon>
        <taxon>Allorhodopirellula</taxon>
    </lineage>
</organism>
<accession>A0A5C6C289</accession>
<dbReference type="RefSeq" id="WP_146405339.1">
    <property type="nucleotide sequence ID" value="NZ_SJPU01000001.1"/>
</dbReference>
<protein>
    <recommendedName>
        <fullName evidence="3">Porin subfamily protein</fullName>
    </recommendedName>
</protein>
<sequence length="437" mass="47822">MQRVNWQSTPDLPLDLVDSGHSSSLSLESLEPVMVADPVTNSYAAEDGFVISLNSDTVSRSFRTVPYDRESLGSMSNNFVAQPDFVGGITIVNDDIAMKIGGYVKADLIQSFNPIGSTDSFVTTTIPTDGSTGEDARFHARQTRLSADTRWRINGKVARAYVEGDFFSGIPDITSTFRLRQAYGNIGRFTAGQTWTTFTNPSAVPQTLDFEGGASNVNRRQGLVRWDQPVGDGWKIAVAVEDPQVDIITPVLATGEARTETPDFIAWLRYEQDNADFQIAYLVRELGFQPDNAPLLKRTASGFNFAGAAMIFKETKIYSQILFGDGIGSYRGSPDVVATGPTTASLLPVFGWMIGAKQQWSPKWTSNVTYSALSLDDVPGQASTNLRDTTYFAVNLIANPYERVFGSIEYLYGTRTDVSGQSGQANRVQISFGFFLP</sequence>
<dbReference type="Pfam" id="PF19577">
    <property type="entry name" value="DcaP"/>
    <property type="match status" value="1"/>
</dbReference>
<dbReference type="InterPro" id="IPR045748">
    <property type="entry name" value="DcaP"/>
</dbReference>
<gene>
    <name evidence="1" type="ORF">Poly21_03930</name>
</gene>
<dbReference type="SUPFAM" id="SSF56935">
    <property type="entry name" value="Porins"/>
    <property type="match status" value="1"/>
</dbReference>
<reference evidence="1 2" key="1">
    <citation type="journal article" date="2020" name="Antonie Van Leeuwenhoek">
        <title>Rhodopirellula heiligendammensis sp. nov., Rhodopirellula pilleata sp. nov., and Rhodopirellula solitaria sp. nov. isolated from natural or artificial marine surfaces in Northern Germany and California, USA, and emended description of the genus Rhodopirellula.</title>
        <authorList>
            <person name="Kallscheuer N."/>
            <person name="Wiegand S."/>
            <person name="Jogler M."/>
            <person name="Boedeker C."/>
            <person name="Peeters S.H."/>
            <person name="Rast P."/>
            <person name="Heuer A."/>
            <person name="Jetten M.S.M."/>
            <person name="Rohde M."/>
            <person name="Jogler C."/>
        </authorList>
    </citation>
    <scope>NUCLEOTIDE SEQUENCE [LARGE SCALE GENOMIC DNA]</scope>
    <source>
        <strain evidence="1 2">Poly21</strain>
    </source>
</reference>
<keyword evidence="2" id="KW-1185">Reference proteome</keyword>
<proteinExistence type="predicted"/>
<evidence type="ECO:0000313" key="2">
    <source>
        <dbReference type="Proteomes" id="UP000319908"/>
    </source>
</evidence>
<evidence type="ECO:0008006" key="3">
    <source>
        <dbReference type="Google" id="ProtNLM"/>
    </source>
</evidence>
<name>A0A5C6C289_9BACT</name>
<comment type="caution">
    <text evidence="1">The sequence shown here is derived from an EMBL/GenBank/DDBJ whole genome shotgun (WGS) entry which is preliminary data.</text>
</comment>
<dbReference type="EMBL" id="SJPU01000001">
    <property type="protein sequence ID" value="TWU18238.1"/>
    <property type="molecule type" value="Genomic_DNA"/>
</dbReference>
<dbReference type="Proteomes" id="UP000319908">
    <property type="component" value="Unassembled WGS sequence"/>
</dbReference>
<dbReference type="OrthoDB" id="207797at2"/>
<dbReference type="AlphaFoldDB" id="A0A5C6C289"/>
<evidence type="ECO:0000313" key="1">
    <source>
        <dbReference type="EMBL" id="TWU18238.1"/>
    </source>
</evidence>